<dbReference type="Gene3D" id="3.10.400.10">
    <property type="entry name" value="Sulfate adenylyltransferase"/>
    <property type="match status" value="1"/>
</dbReference>
<evidence type="ECO:0000313" key="3">
    <source>
        <dbReference type="Proteomes" id="UP000198948"/>
    </source>
</evidence>
<evidence type="ECO:0000259" key="1">
    <source>
        <dbReference type="SMART" id="SM01022"/>
    </source>
</evidence>
<dbReference type="InterPro" id="IPR007374">
    <property type="entry name" value="ASCH_domain"/>
</dbReference>
<dbReference type="SMART" id="SM01022">
    <property type="entry name" value="ASCH"/>
    <property type="match status" value="1"/>
</dbReference>
<evidence type="ECO:0000313" key="2">
    <source>
        <dbReference type="EMBL" id="SER96105.1"/>
    </source>
</evidence>
<dbReference type="AlphaFoldDB" id="A0A1H9TFU7"/>
<organism evidence="2 3">
    <name type="scientific">Isobaculum melis</name>
    <dbReference type="NCBI Taxonomy" id="142588"/>
    <lineage>
        <taxon>Bacteria</taxon>
        <taxon>Bacillati</taxon>
        <taxon>Bacillota</taxon>
        <taxon>Bacilli</taxon>
        <taxon>Lactobacillales</taxon>
        <taxon>Carnobacteriaceae</taxon>
        <taxon>Isobaculum</taxon>
    </lineage>
</organism>
<dbReference type="PANTHER" id="PTHR39203">
    <property type="entry name" value="CYTOPLASMIC PROTEIN-RELATED"/>
    <property type="match status" value="1"/>
</dbReference>
<dbReference type="PANTHER" id="PTHR39203:SF1">
    <property type="entry name" value="CYTOPLASMIC PROTEIN"/>
    <property type="match status" value="1"/>
</dbReference>
<dbReference type="InterPro" id="IPR015947">
    <property type="entry name" value="PUA-like_sf"/>
</dbReference>
<dbReference type="EMBL" id="FOHA01000013">
    <property type="protein sequence ID" value="SER96105.1"/>
    <property type="molecule type" value="Genomic_DNA"/>
</dbReference>
<dbReference type="PIRSF" id="PIRSF021320">
    <property type="entry name" value="DUF984"/>
    <property type="match status" value="1"/>
</dbReference>
<feature type="domain" description="ASCH" evidence="1">
    <location>
        <begin position="24"/>
        <end position="145"/>
    </location>
</feature>
<name>A0A1H9TFU7_9LACT</name>
<accession>A0A1H9TFU7</accession>
<sequence length="151" mass="17108">MHEKLWQTCQKELNISNQPTPELMTFGNTKEMADELAELVLAGEKIATSSLLELYDYREAKISEVGDYALLLNGDSDAVAVVKVVRTTIQRFGDIDEQFAKEEGDGSLANWLAIHLPYYTQQLARIDQPFSNDVLLHCIWFEVVKLLSNET</sequence>
<protein>
    <submittedName>
        <fullName evidence="2">Uncharacterized protein YhfF</fullName>
    </submittedName>
</protein>
<dbReference type="RefSeq" id="WP_092652933.1">
    <property type="nucleotide sequence ID" value="NZ_FOHA01000013.1"/>
</dbReference>
<dbReference type="Proteomes" id="UP000198948">
    <property type="component" value="Unassembled WGS sequence"/>
</dbReference>
<dbReference type="Pfam" id="PF04266">
    <property type="entry name" value="ASCH"/>
    <property type="match status" value="1"/>
</dbReference>
<proteinExistence type="predicted"/>
<dbReference type="STRING" id="142588.SAMN04488559_11335"/>
<dbReference type="OrthoDB" id="9807542at2"/>
<keyword evidence="3" id="KW-1185">Reference proteome</keyword>
<dbReference type="SUPFAM" id="SSF88697">
    <property type="entry name" value="PUA domain-like"/>
    <property type="match status" value="1"/>
</dbReference>
<gene>
    <name evidence="2" type="ORF">SAMN04488559_11335</name>
</gene>
<reference evidence="2 3" key="1">
    <citation type="submission" date="2016-10" db="EMBL/GenBank/DDBJ databases">
        <authorList>
            <person name="de Groot N.N."/>
        </authorList>
    </citation>
    <scope>NUCLEOTIDE SEQUENCE [LARGE SCALE GENOMIC DNA]</scope>
    <source>
        <strain evidence="2 3">DSM 13760</strain>
    </source>
</reference>
<dbReference type="InterPro" id="IPR009326">
    <property type="entry name" value="DUF984"/>
</dbReference>